<comment type="subcellular location">
    <subcellularLocation>
        <location evidence="3">Cytoplasm</location>
    </subcellularLocation>
</comment>
<dbReference type="CDD" id="cd00555">
    <property type="entry name" value="Maf"/>
    <property type="match status" value="1"/>
</dbReference>
<dbReference type="SUPFAM" id="SSF52972">
    <property type="entry name" value="ITPase-like"/>
    <property type="match status" value="1"/>
</dbReference>
<evidence type="ECO:0000313" key="5">
    <source>
        <dbReference type="Proteomes" id="UP000196365"/>
    </source>
</evidence>
<dbReference type="Gene3D" id="3.90.950.10">
    <property type="match status" value="1"/>
</dbReference>
<comment type="similarity">
    <text evidence="3">Belongs to the Maf family.</text>
</comment>
<comment type="catalytic activity">
    <reaction evidence="3">
        <text>a ribonucleoside 5'-triphosphate + H2O = a ribonucleoside 5'-phosphate + diphosphate + H(+)</text>
        <dbReference type="Rhea" id="RHEA:23996"/>
        <dbReference type="ChEBI" id="CHEBI:15377"/>
        <dbReference type="ChEBI" id="CHEBI:15378"/>
        <dbReference type="ChEBI" id="CHEBI:33019"/>
        <dbReference type="ChEBI" id="CHEBI:58043"/>
        <dbReference type="ChEBI" id="CHEBI:61557"/>
        <dbReference type="EC" id="3.6.1.9"/>
    </reaction>
</comment>
<keyword evidence="3" id="KW-0963">Cytoplasm</keyword>
<sequence length="196" mass="21927">MKKIILASQSPQRRKLLKQLGLNFKVIPSKIDETLENGGTICERIEKLALKKAQNIADFIDEEALIIGADTVVVLDEILGKPPTKEDAISMLKKLSGKTHQVITGISIIDTLSKKQCSSSQITYVTMRPYSEQDIHRYINSGEYQDKAGSYAIQGLGALLVEKIDGDYFNIVGLPISVLNYLLKKFDFDIFSLYDR</sequence>
<dbReference type="PIRSF" id="PIRSF006305">
    <property type="entry name" value="Maf"/>
    <property type="match status" value="1"/>
</dbReference>
<comment type="cofactor">
    <cofactor evidence="1 3">
        <name>a divalent metal cation</name>
        <dbReference type="ChEBI" id="CHEBI:60240"/>
    </cofactor>
</comment>
<feature type="active site" description="Proton acceptor" evidence="3">
    <location>
        <position position="70"/>
    </location>
</feature>
<dbReference type="AlphaFoldDB" id="A0A1T4K9J4"/>
<accession>A0A1T4K9J4</accession>
<comment type="catalytic activity">
    <reaction evidence="3">
        <text>a 2'-deoxyribonucleoside 5'-triphosphate + H2O = a 2'-deoxyribonucleoside 5'-phosphate + diphosphate + H(+)</text>
        <dbReference type="Rhea" id="RHEA:44644"/>
        <dbReference type="ChEBI" id="CHEBI:15377"/>
        <dbReference type="ChEBI" id="CHEBI:15378"/>
        <dbReference type="ChEBI" id="CHEBI:33019"/>
        <dbReference type="ChEBI" id="CHEBI:61560"/>
        <dbReference type="ChEBI" id="CHEBI:65317"/>
        <dbReference type="EC" id="3.6.1.9"/>
    </reaction>
</comment>
<comment type="function">
    <text evidence="3">Nucleoside triphosphate pyrophosphatase. May have a dual role in cell division arrest and in preventing the incorporation of modified nucleotides into cellular nucleic acids.</text>
</comment>
<evidence type="ECO:0000256" key="3">
    <source>
        <dbReference type="HAMAP-Rule" id="MF_00528"/>
    </source>
</evidence>
<proteinExistence type="inferred from homology"/>
<dbReference type="EMBL" id="FUWV01000001">
    <property type="protein sequence ID" value="SJZ39079.1"/>
    <property type="molecule type" value="Genomic_DNA"/>
</dbReference>
<dbReference type="PANTHER" id="PTHR43213">
    <property type="entry name" value="BIFUNCTIONAL DTTP/UTP PYROPHOSPHATASE/METHYLTRANSFERASE PROTEIN-RELATED"/>
    <property type="match status" value="1"/>
</dbReference>
<dbReference type="PANTHER" id="PTHR43213:SF5">
    <property type="entry name" value="BIFUNCTIONAL DTTP_UTP PYROPHOSPHATASE_METHYLTRANSFERASE PROTEIN-RELATED"/>
    <property type="match status" value="1"/>
</dbReference>
<dbReference type="HAMAP" id="MF_00528">
    <property type="entry name" value="Maf"/>
    <property type="match status" value="1"/>
</dbReference>
<dbReference type="OrthoDB" id="9807767at2"/>
<evidence type="ECO:0000256" key="1">
    <source>
        <dbReference type="ARBA" id="ARBA00001968"/>
    </source>
</evidence>
<dbReference type="Proteomes" id="UP000196365">
    <property type="component" value="Unassembled WGS sequence"/>
</dbReference>
<keyword evidence="2 3" id="KW-0378">Hydrolase</keyword>
<name>A0A1T4K9J4_9FIRM</name>
<evidence type="ECO:0000313" key="4">
    <source>
        <dbReference type="EMBL" id="SJZ39079.1"/>
    </source>
</evidence>
<dbReference type="RefSeq" id="WP_087677872.1">
    <property type="nucleotide sequence ID" value="NZ_FUWV01000001.1"/>
</dbReference>
<keyword evidence="5" id="KW-1185">Reference proteome</keyword>
<dbReference type="EC" id="3.6.1.9" evidence="3"/>
<gene>
    <name evidence="4" type="ORF">SAMN02745973_00438</name>
</gene>
<dbReference type="NCBIfam" id="TIGR00172">
    <property type="entry name" value="maf"/>
    <property type="match status" value="1"/>
</dbReference>
<comment type="caution">
    <text evidence="3">Lacks conserved residue(s) required for the propagation of feature annotation.</text>
</comment>
<reference evidence="4 5" key="1">
    <citation type="submission" date="2017-02" db="EMBL/GenBank/DDBJ databases">
        <authorList>
            <person name="Peterson S.W."/>
        </authorList>
    </citation>
    <scope>NUCLEOTIDE SEQUENCE [LARGE SCALE GENOMIC DNA]</scope>
    <source>
        <strain evidence="4 5">DSM 15102</strain>
    </source>
</reference>
<dbReference type="GO" id="GO:0005737">
    <property type="term" value="C:cytoplasm"/>
    <property type="evidence" value="ECO:0007669"/>
    <property type="project" value="UniProtKB-SubCell"/>
</dbReference>
<organism evidence="4 5">
    <name type="scientific">Garciella nitratireducens DSM 15102</name>
    <dbReference type="NCBI Taxonomy" id="1121911"/>
    <lineage>
        <taxon>Bacteria</taxon>
        <taxon>Bacillati</taxon>
        <taxon>Bacillota</taxon>
        <taxon>Clostridia</taxon>
        <taxon>Eubacteriales</taxon>
        <taxon>Eubacteriaceae</taxon>
        <taxon>Garciella</taxon>
    </lineage>
</organism>
<dbReference type="GO" id="GO:0009117">
    <property type="term" value="P:nucleotide metabolic process"/>
    <property type="evidence" value="ECO:0007669"/>
    <property type="project" value="UniProtKB-KW"/>
</dbReference>
<dbReference type="InterPro" id="IPR029001">
    <property type="entry name" value="ITPase-like_fam"/>
</dbReference>
<dbReference type="InterPro" id="IPR003697">
    <property type="entry name" value="Maf-like"/>
</dbReference>
<dbReference type="GO" id="GO:0047429">
    <property type="term" value="F:nucleoside triphosphate diphosphatase activity"/>
    <property type="evidence" value="ECO:0007669"/>
    <property type="project" value="UniProtKB-EC"/>
</dbReference>
<protein>
    <recommendedName>
        <fullName evidence="3">Nucleoside triphosphate pyrophosphatase</fullName>
        <ecNumber evidence="3">3.6.1.9</ecNumber>
    </recommendedName>
    <alternativeName>
        <fullName evidence="3">Nucleotide pyrophosphatase</fullName>
        <shortName evidence="3">Nucleotide PPase</shortName>
    </alternativeName>
</protein>
<evidence type="ECO:0000256" key="2">
    <source>
        <dbReference type="ARBA" id="ARBA00022801"/>
    </source>
</evidence>
<keyword evidence="3" id="KW-0546">Nucleotide metabolism</keyword>
<dbReference type="Pfam" id="PF02545">
    <property type="entry name" value="Maf"/>
    <property type="match status" value="1"/>
</dbReference>